<proteinExistence type="predicted"/>
<comment type="caution">
    <text evidence="2">The sequence shown here is derived from an EMBL/GenBank/DDBJ whole genome shotgun (WGS) entry which is preliminary data.</text>
</comment>
<dbReference type="SUPFAM" id="SSF46785">
    <property type="entry name" value="Winged helix' DNA-binding domain"/>
    <property type="match status" value="1"/>
</dbReference>
<evidence type="ECO:0000313" key="3">
    <source>
        <dbReference type="Proteomes" id="UP000306378"/>
    </source>
</evidence>
<evidence type="ECO:0000256" key="1">
    <source>
        <dbReference type="SAM" id="MobiDB-lite"/>
    </source>
</evidence>
<organism evidence="2 3">
    <name type="scientific">Nocardia cyriacigeorgica</name>
    <dbReference type="NCBI Taxonomy" id="135487"/>
    <lineage>
        <taxon>Bacteria</taxon>
        <taxon>Bacillati</taxon>
        <taxon>Actinomycetota</taxon>
        <taxon>Actinomycetes</taxon>
        <taxon>Mycobacteriales</taxon>
        <taxon>Nocardiaceae</taxon>
        <taxon>Nocardia</taxon>
    </lineage>
</organism>
<dbReference type="AlphaFoldDB" id="A0A5R8NSJ7"/>
<reference evidence="2 3" key="1">
    <citation type="submission" date="2019-05" db="EMBL/GenBank/DDBJ databases">
        <title>Genomes sequences of two Nocardia cyriacigeorgica environmental isolates, type strains Nocardia asteroides ATCC 19247 and Nocardia cyriacigeorgica DSM 44484.</title>
        <authorList>
            <person name="Vautrin F."/>
            <person name="Bergeron E."/>
            <person name="Dubost A."/>
            <person name="Abrouk D."/>
            <person name="Rodriguez Nava V."/>
            <person name="Pujic P."/>
        </authorList>
    </citation>
    <scope>NUCLEOTIDE SEQUENCE [LARGE SCALE GENOMIC DNA]</scope>
    <source>
        <strain evidence="2 3">EML 446</strain>
    </source>
</reference>
<dbReference type="InterPro" id="IPR036390">
    <property type="entry name" value="WH_DNA-bd_sf"/>
</dbReference>
<name>A0A5R8NSJ7_9NOCA</name>
<feature type="region of interest" description="Disordered" evidence="1">
    <location>
        <begin position="380"/>
        <end position="450"/>
    </location>
</feature>
<protein>
    <submittedName>
        <fullName evidence="2">Uncharacterized protein</fullName>
    </submittedName>
</protein>
<evidence type="ECO:0000313" key="2">
    <source>
        <dbReference type="EMBL" id="TLF77697.1"/>
    </source>
</evidence>
<dbReference type="InterPro" id="IPR036388">
    <property type="entry name" value="WH-like_DNA-bd_sf"/>
</dbReference>
<dbReference type="Gene3D" id="1.10.10.10">
    <property type="entry name" value="Winged helix-like DNA-binding domain superfamily/Winged helix DNA-binding domain"/>
    <property type="match status" value="1"/>
</dbReference>
<feature type="region of interest" description="Disordered" evidence="1">
    <location>
        <begin position="1"/>
        <end position="31"/>
    </location>
</feature>
<dbReference type="EMBL" id="VBUT01000005">
    <property type="protein sequence ID" value="TLF77697.1"/>
    <property type="molecule type" value="Genomic_DNA"/>
</dbReference>
<feature type="compositionally biased region" description="Polar residues" evidence="1">
    <location>
        <begin position="415"/>
        <end position="431"/>
    </location>
</feature>
<gene>
    <name evidence="2" type="ORF">FEK34_15465</name>
</gene>
<sequence>MSDSPHERKRVAMNTDTGISAKKSASGDSSPLSVVRSAFDRIADDPVPREAARVAGLGRAVTTWGQLRRVLSDPGLPIQVVDAVWVWLIKRSRVEGSDAALVCAGMAVPMLAGMASTFGPRRREDRADVEADLLTAFFTELRRIDVERPFLWFRLRWAVFRGGRAWVRQEAAAPAPGPDIGTDLNAGWGKTVPAMCTPPGHPEDLLAEAVAENVITPQVAELIAVTRLEGRSVTSLAEEVEGSSHWALHKARRRGEHDLRAWLTARTAGSDPARTSIVEHRALHDLACTEDHRSTGLLAQLQLTDRDLQLLLLLDTVGGLTAAQVGERLFPSVDTARKRLTALARRGVLTRVRTHSSPGLRGVPPWRYTLSPLGSEIAATEHRTPERSQDRSRTTSAAAPQTAARISASRELPNTAESKTGPQSGSSQCGRTSAAPVHSPTPMEVNRRCA</sequence>
<dbReference type="Proteomes" id="UP000306378">
    <property type="component" value="Unassembled WGS sequence"/>
</dbReference>
<feature type="compositionally biased region" description="Basic and acidic residues" evidence="1">
    <location>
        <begin position="380"/>
        <end position="393"/>
    </location>
</feature>
<accession>A0A5R8NSJ7</accession>